<evidence type="ECO:0000259" key="2">
    <source>
        <dbReference type="Pfam" id="PF22691"/>
    </source>
</evidence>
<feature type="domain" description="Thiolase N-terminal" evidence="1">
    <location>
        <begin position="9"/>
        <end position="220"/>
    </location>
</feature>
<protein>
    <submittedName>
        <fullName evidence="3">Acetyl-CoA acetyltransferase</fullName>
    </submittedName>
</protein>
<dbReference type="InterPro" id="IPR016039">
    <property type="entry name" value="Thiolase-like"/>
</dbReference>
<organism evidence="3 4">
    <name type="scientific">Herpetosiphon geysericola</name>
    <dbReference type="NCBI Taxonomy" id="70996"/>
    <lineage>
        <taxon>Bacteria</taxon>
        <taxon>Bacillati</taxon>
        <taxon>Chloroflexota</taxon>
        <taxon>Chloroflexia</taxon>
        <taxon>Herpetosiphonales</taxon>
        <taxon>Herpetosiphonaceae</taxon>
        <taxon>Herpetosiphon</taxon>
    </lineage>
</organism>
<dbReference type="STRING" id="70996.SE18_17815"/>
<comment type="caution">
    <text evidence="3">The sequence shown here is derived from an EMBL/GenBank/DDBJ whole genome shotgun (WGS) entry which is preliminary data.</text>
</comment>
<keyword evidence="3" id="KW-0808">Transferase</keyword>
<dbReference type="InterPro" id="IPR055140">
    <property type="entry name" value="Thiolase_C_2"/>
</dbReference>
<dbReference type="EMBL" id="LGKP01000025">
    <property type="protein sequence ID" value="KPL85481.1"/>
    <property type="molecule type" value="Genomic_DNA"/>
</dbReference>
<evidence type="ECO:0000313" key="4">
    <source>
        <dbReference type="Proteomes" id="UP000050277"/>
    </source>
</evidence>
<accession>A0A0P6XRY8</accession>
<sequence>MQQVFIAGTACTAVREHYDRSLLDLALEALRGAVGSFDPSLIEALYVGNALGDTLSEQSQLGAYIAGAAGLNCEAVRVEAAGASGALALRQGYLAIASGQADVVVVLGVEKATDKLDAAVQASLALGLDGELERAVGLTLTGGWALLMQRYLYQYQLPATALAPFAINAHANGAGNRNALYRFAINAQKWANAGQIAEPLNMLDCSTVADGAAAVVLVSERYAREVAQPIAIVGSASSSSTVALAQRPDLLWLEAAAASGTKALQQANIDRDAIDLIELSDPHGIAAALSLEALGYAERGQASQLAAEGVIAKDGALPLATAGGYKARGDVGGATGVYQVVELVAQLRGQAGANQVAKAKTALAQCLGGVGATAVTHILQVAEV</sequence>
<evidence type="ECO:0000259" key="1">
    <source>
        <dbReference type="Pfam" id="PF00108"/>
    </source>
</evidence>
<dbReference type="PIRSF" id="PIRSF000429">
    <property type="entry name" value="Ac-CoA_Ac_transf"/>
    <property type="match status" value="1"/>
</dbReference>
<dbReference type="Pfam" id="PF22691">
    <property type="entry name" value="Thiolase_C_1"/>
    <property type="match status" value="1"/>
</dbReference>
<dbReference type="InterPro" id="IPR020616">
    <property type="entry name" value="Thiolase_N"/>
</dbReference>
<name>A0A0P6XRY8_9CHLR</name>
<dbReference type="Gene3D" id="3.40.47.10">
    <property type="match status" value="1"/>
</dbReference>
<evidence type="ECO:0000313" key="3">
    <source>
        <dbReference type="EMBL" id="KPL85481.1"/>
    </source>
</evidence>
<dbReference type="InterPro" id="IPR002155">
    <property type="entry name" value="Thiolase"/>
</dbReference>
<dbReference type="PATRIC" id="fig|70996.4.peg.439"/>
<dbReference type="AlphaFoldDB" id="A0A0P6XRY8"/>
<proteinExistence type="predicted"/>
<dbReference type="GO" id="GO:0016747">
    <property type="term" value="F:acyltransferase activity, transferring groups other than amino-acyl groups"/>
    <property type="evidence" value="ECO:0007669"/>
    <property type="project" value="InterPro"/>
</dbReference>
<keyword evidence="4" id="KW-1185">Reference proteome</keyword>
<dbReference type="PANTHER" id="PTHR42870">
    <property type="entry name" value="ACETYL-COA C-ACETYLTRANSFERASE"/>
    <property type="match status" value="1"/>
</dbReference>
<dbReference type="CDD" id="cd00829">
    <property type="entry name" value="SCP-x_thiolase"/>
    <property type="match status" value="1"/>
</dbReference>
<reference evidence="3 4" key="1">
    <citation type="submission" date="2015-07" db="EMBL/GenBank/DDBJ databases">
        <title>Whole genome sequence of Herpetosiphon geysericola DSM 7119.</title>
        <authorList>
            <person name="Hemp J."/>
            <person name="Ward L.M."/>
            <person name="Pace L.A."/>
            <person name="Fischer W.W."/>
        </authorList>
    </citation>
    <scope>NUCLEOTIDE SEQUENCE [LARGE SCALE GENOMIC DNA]</scope>
    <source>
        <strain evidence="3 4">DSM 7119</strain>
    </source>
</reference>
<dbReference type="SUPFAM" id="SSF53901">
    <property type="entry name" value="Thiolase-like"/>
    <property type="match status" value="2"/>
</dbReference>
<dbReference type="Proteomes" id="UP000050277">
    <property type="component" value="Unassembled WGS sequence"/>
</dbReference>
<dbReference type="OrthoDB" id="9785768at2"/>
<dbReference type="PANTHER" id="PTHR42870:SF1">
    <property type="entry name" value="NON-SPECIFIC LIPID-TRANSFER PROTEIN-LIKE 2"/>
    <property type="match status" value="1"/>
</dbReference>
<feature type="domain" description="Thiolase C-terminal" evidence="2">
    <location>
        <begin position="237"/>
        <end position="380"/>
    </location>
</feature>
<dbReference type="RefSeq" id="WP_054535802.1">
    <property type="nucleotide sequence ID" value="NZ_LGKP01000025.1"/>
</dbReference>
<gene>
    <name evidence="3" type="ORF">SE18_17815</name>
</gene>
<dbReference type="Pfam" id="PF00108">
    <property type="entry name" value="Thiolase_N"/>
    <property type="match status" value="1"/>
</dbReference>